<proteinExistence type="predicted"/>
<protein>
    <recommendedName>
        <fullName evidence="2">histidine kinase</fullName>
        <ecNumber evidence="2">2.7.13.3</ecNumber>
    </recommendedName>
</protein>
<keyword evidence="4" id="KW-0808">Transferase</keyword>
<dbReference type="InterPro" id="IPR036097">
    <property type="entry name" value="HisK_dim/P_sf"/>
</dbReference>
<dbReference type="GO" id="GO:0009927">
    <property type="term" value="F:histidine phosphotransfer kinase activity"/>
    <property type="evidence" value="ECO:0007669"/>
    <property type="project" value="TreeGrafter"/>
</dbReference>
<dbReference type="SUPFAM" id="SSF47384">
    <property type="entry name" value="Homodimeric domain of signal transducing histidine kinase"/>
    <property type="match status" value="1"/>
</dbReference>
<dbReference type="Proteomes" id="UP000257706">
    <property type="component" value="Unassembled WGS sequence"/>
</dbReference>
<feature type="transmembrane region" description="Helical" evidence="7">
    <location>
        <begin position="34"/>
        <end position="53"/>
    </location>
</feature>
<evidence type="ECO:0000256" key="6">
    <source>
        <dbReference type="SAM" id="MobiDB-lite"/>
    </source>
</evidence>
<dbReference type="Gene3D" id="1.10.287.130">
    <property type="match status" value="1"/>
</dbReference>
<evidence type="ECO:0000259" key="8">
    <source>
        <dbReference type="PROSITE" id="PS50109"/>
    </source>
</evidence>
<evidence type="ECO:0000256" key="3">
    <source>
        <dbReference type="ARBA" id="ARBA00022553"/>
    </source>
</evidence>
<gene>
    <name evidence="9" type="ORF">DCK97_29395</name>
</gene>
<dbReference type="PANTHER" id="PTHR43047:SF63">
    <property type="entry name" value="HISTIDINE KINASE"/>
    <property type="match status" value="1"/>
</dbReference>
<feature type="transmembrane region" description="Helical" evidence="7">
    <location>
        <begin position="174"/>
        <end position="193"/>
    </location>
</feature>
<evidence type="ECO:0000256" key="5">
    <source>
        <dbReference type="ARBA" id="ARBA00022777"/>
    </source>
</evidence>
<dbReference type="InterPro" id="IPR004358">
    <property type="entry name" value="Sig_transdc_His_kin-like_C"/>
</dbReference>
<feature type="region of interest" description="Disordered" evidence="6">
    <location>
        <begin position="450"/>
        <end position="507"/>
    </location>
</feature>
<keyword evidence="7" id="KW-0472">Membrane</keyword>
<evidence type="ECO:0000313" key="10">
    <source>
        <dbReference type="Proteomes" id="UP000257706"/>
    </source>
</evidence>
<dbReference type="CDD" id="cd00082">
    <property type="entry name" value="HisKA"/>
    <property type="match status" value="1"/>
</dbReference>
<feature type="domain" description="Histidine kinase" evidence="8">
    <location>
        <begin position="226"/>
        <end position="448"/>
    </location>
</feature>
<dbReference type="EMBL" id="DMAI01000491">
    <property type="protein sequence ID" value="HAE51535.1"/>
    <property type="molecule type" value="Genomic_DNA"/>
</dbReference>
<dbReference type="InterPro" id="IPR036890">
    <property type="entry name" value="HATPase_C_sf"/>
</dbReference>
<dbReference type="PRINTS" id="PR00344">
    <property type="entry name" value="BCTRLSENSOR"/>
</dbReference>
<reference evidence="9 10" key="1">
    <citation type="journal article" date="2018" name="Nat. Biotechnol.">
        <title>A standardized bacterial taxonomy based on genome phylogeny substantially revises the tree of life.</title>
        <authorList>
            <person name="Parks D.H."/>
            <person name="Chuvochina M."/>
            <person name="Waite D.W."/>
            <person name="Rinke C."/>
            <person name="Skarshewski A."/>
            <person name="Chaumeil P.A."/>
            <person name="Hugenholtz P."/>
        </authorList>
    </citation>
    <scope>NUCLEOTIDE SEQUENCE [LARGE SCALE GENOMIC DNA]</scope>
    <source>
        <strain evidence="9">UBA8739</strain>
    </source>
</reference>
<name>A0A3B9IUP4_9PROT</name>
<dbReference type="GO" id="GO:0005886">
    <property type="term" value="C:plasma membrane"/>
    <property type="evidence" value="ECO:0007669"/>
    <property type="project" value="TreeGrafter"/>
</dbReference>
<dbReference type="SMART" id="SM00388">
    <property type="entry name" value="HisKA"/>
    <property type="match status" value="1"/>
</dbReference>
<evidence type="ECO:0000313" key="9">
    <source>
        <dbReference type="EMBL" id="HAE51535.1"/>
    </source>
</evidence>
<dbReference type="CDD" id="cd16922">
    <property type="entry name" value="HATPase_EvgS-ArcB-TorS-like"/>
    <property type="match status" value="1"/>
</dbReference>
<feature type="transmembrane region" description="Helical" evidence="7">
    <location>
        <begin position="97"/>
        <end position="118"/>
    </location>
</feature>
<dbReference type="SMART" id="SM00387">
    <property type="entry name" value="HATPase_c"/>
    <property type="match status" value="1"/>
</dbReference>
<feature type="transmembrane region" description="Helical" evidence="7">
    <location>
        <begin position="149"/>
        <end position="168"/>
    </location>
</feature>
<keyword evidence="5 9" id="KW-0418">Kinase</keyword>
<sequence>MNLRRDGGAEGQAATVTARMRAAQLDALYRAARIGILMEPLVSICLAVLIWPAAAQQQIALWLVAVNCLVGLRFAAIQRDLRDGGAETEPEQRALPILMIIAVSGVIWGLAPLVLAPAAASIDMAKVLFATAAIGVAGTVMMSCHLTSALVWLGVTSAALTGGLVIAGRVDLPLMLAILASAAVLAVGAHYLARLLDDGLRLRIELADAVQAAQAANIAKSDFLANTSHELRTPLNAIIGFSEILMNDRPRTDAQIDEQMEFARLINESGVHLLDIVNDILDLSKIEAGAYNLDESVFTLESIVRATTNLMRGQADKAGLKLVNMLAPDLPALRGDQRAMKQVLLNLLSNAVKFTPIGGSVTVEARIAEEGGLTIAVVDTGIGIAPEDINRAMEAFGQVDSALNRRYAGTGLGLPLVRSLIEMHGGRFQLISRVNEGTRAEIAWPAARVVGSGRRGGPHSGISDPGIGERGAGGRLGGGGRSVEGPGGDGRRPGQGGMPTGPSTVMG</sequence>
<evidence type="ECO:0000256" key="4">
    <source>
        <dbReference type="ARBA" id="ARBA00022679"/>
    </source>
</evidence>
<feature type="compositionally biased region" description="Gly residues" evidence="6">
    <location>
        <begin position="468"/>
        <end position="499"/>
    </location>
</feature>
<dbReference type="AlphaFoldDB" id="A0A3B9IUP4"/>
<comment type="catalytic activity">
    <reaction evidence="1">
        <text>ATP + protein L-histidine = ADP + protein N-phospho-L-histidine.</text>
        <dbReference type="EC" id="2.7.13.3"/>
    </reaction>
</comment>
<dbReference type="EC" id="2.7.13.3" evidence="2"/>
<dbReference type="InterPro" id="IPR003661">
    <property type="entry name" value="HisK_dim/P_dom"/>
</dbReference>
<evidence type="ECO:0000256" key="1">
    <source>
        <dbReference type="ARBA" id="ARBA00000085"/>
    </source>
</evidence>
<keyword evidence="3" id="KW-0597">Phosphoprotein</keyword>
<keyword evidence="7" id="KW-0812">Transmembrane</keyword>
<comment type="caution">
    <text evidence="9">The sequence shown here is derived from an EMBL/GenBank/DDBJ whole genome shotgun (WGS) entry which is preliminary data.</text>
</comment>
<dbReference type="GO" id="GO:0000155">
    <property type="term" value="F:phosphorelay sensor kinase activity"/>
    <property type="evidence" value="ECO:0007669"/>
    <property type="project" value="InterPro"/>
</dbReference>
<feature type="transmembrane region" description="Helical" evidence="7">
    <location>
        <begin position="59"/>
        <end position="76"/>
    </location>
</feature>
<evidence type="ECO:0000256" key="7">
    <source>
        <dbReference type="SAM" id="Phobius"/>
    </source>
</evidence>
<organism evidence="9 10">
    <name type="scientific">Tistrella mobilis</name>
    <dbReference type="NCBI Taxonomy" id="171437"/>
    <lineage>
        <taxon>Bacteria</taxon>
        <taxon>Pseudomonadati</taxon>
        <taxon>Pseudomonadota</taxon>
        <taxon>Alphaproteobacteria</taxon>
        <taxon>Geminicoccales</taxon>
        <taxon>Geminicoccaceae</taxon>
        <taxon>Tistrella</taxon>
    </lineage>
</organism>
<dbReference type="InterPro" id="IPR005467">
    <property type="entry name" value="His_kinase_dom"/>
</dbReference>
<accession>A0A3B9IUP4</accession>
<dbReference type="Pfam" id="PF00512">
    <property type="entry name" value="HisKA"/>
    <property type="match status" value="1"/>
</dbReference>
<dbReference type="PANTHER" id="PTHR43047">
    <property type="entry name" value="TWO-COMPONENT HISTIDINE PROTEIN KINASE"/>
    <property type="match status" value="1"/>
</dbReference>
<dbReference type="Pfam" id="PF02518">
    <property type="entry name" value="HATPase_c"/>
    <property type="match status" value="1"/>
</dbReference>
<dbReference type="PROSITE" id="PS50109">
    <property type="entry name" value="HIS_KIN"/>
    <property type="match status" value="1"/>
</dbReference>
<evidence type="ECO:0000256" key="2">
    <source>
        <dbReference type="ARBA" id="ARBA00012438"/>
    </source>
</evidence>
<keyword evidence="7" id="KW-1133">Transmembrane helix</keyword>
<dbReference type="InterPro" id="IPR003594">
    <property type="entry name" value="HATPase_dom"/>
</dbReference>
<dbReference type="SUPFAM" id="SSF55874">
    <property type="entry name" value="ATPase domain of HSP90 chaperone/DNA topoisomerase II/histidine kinase"/>
    <property type="match status" value="1"/>
</dbReference>
<dbReference type="Gene3D" id="3.30.565.10">
    <property type="entry name" value="Histidine kinase-like ATPase, C-terminal domain"/>
    <property type="match status" value="1"/>
</dbReference>